<name>A0ACC0AVN0_CATRO</name>
<reference evidence="2" key="1">
    <citation type="journal article" date="2023" name="Nat. Plants">
        <title>Single-cell RNA sequencing provides a high-resolution roadmap for understanding the multicellular compartmentation of specialized metabolism.</title>
        <authorList>
            <person name="Sun S."/>
            <person name="Shen X."/>
            <person name="Li Y."/>
            <person name="Li Y."/>
            <person name="Wang S."/>
            <person name="Li R."/>
            <person name="Zhang H."/>
            <person name="Shen G."/>
            <person name="Guo B."/>
            <person name="Wei J."/>
            <person name="Xu J."/>
            <person name="St-Pierre B."/>
            <person name="Chen S."/>
            <person name="Sun C."/>
        </authorList>
    </citation>
    <scope>NUCLEOTIDE SEQUENCE [LARGE SCALE GENOMIC DNA]</scope>
</reference>
<gene>
    <name evidence="1" type="ORF">M9H77_24268</name>
</gene>
<evidence type="ECO:0000313" key="1">
    <source>
        <dbReference type="EMBL" id="KAI5664945.1"/>
    </source>
</evidence>
<dbReference type="Proteomes" id="UP001060085">
    <property type="component" value="Linkage Group LG05"/>
</dbReference>
<accession>A0ACC0AVN0</accession>
<protein>
    <submittedName>
        <fullName evidence="1">Uncharacterized protein</fullName>
    </submittedName>
</protein>
<evidence type="ECO:0000313" key="2">
    <source>
        <dbReference type="Proteomes" id="UP001060085"/>
    </source>
</evidence>
<proteinExistence type="predicted"/>
<sequence length="810" mass="92167">MAENIERKAREKTCKDSDLKFDRVVKVVVSDQEPDPLKIQQKIAKRLGLELEAEDLAIRAERLHASLKSSKSVLVILDDVWDHLNLQKIGIPSKSTHPGCKLIITSRNQDALTLTAEDAKIFSLDVLSEEESWILFKKNAGDLIDSSEFYHVSKDILQECKGLPLAIVTVGCALRGRGKASWEDALLGLQQAIPENVPNVLKDVYRPLLWSLDRLESKEQRYIFLLCCLFPEDSDILLEVLVIYGMGLGIFKGIKKLGEAKNRVESIVEVLISCNLLLQSNSDKWGNRLVKMHDIIRDMGIWIAPKWKHVFMINHDEKEWPMPNDDQDSYGNYTGISISFSQSDVDAPELLYCPKLELLRIHGTEMNIGLKLPENFLSGMKGIKVLEVFCIESSLPSSIHLLQNLRTLHLNDCSLQISLIGELKNLEILWLKWCKIIDQGLSNEIGGLKKLKKLDVSQCRGLRMAFGFLSGLVQLEELILIGSFTDWEDEETSNNNASLVELDSLSHLTTLCVDISNPNAIPKKKPHWVHKLKIYSVIVARPDLIDSDILRFQKSVWLGDVVTIPLRGWFYDNLVREAKYLDLKGSVCTDVFNKLIPSGYQNLTCLRLYYFHNVEYLCNSSVVGTGGRENINSVVFPVLKILDIDYSTTLEEICQGLPPVGSFKTLEKIRLVDVEKLVHLWKNSSQKLYLSNLRTLRIHDCKSLSYLFQSSIVESLPCLEKFQVSNCPQLKHIFKKEEGEMKATINEVKLPKLYELGLINLPSLQGFCKGIGRIEVPSLRELRIINSSTTMQKLDYELRQQFFFDQHEDQ</sequence>
<keyword evidence="2" id="KW-1185">Reference proteome</keyword>
<organism evidence="1 2">
    <name type="scientific">Catharanthus roseus</name>
    <name type="common">Madagascar periwinkle</name>
    <name type="synonym">Vinca rosea</name>
    <dbReference type="NCBI Taxonomy" id="4058"/>
    <lineage>
        <taxon>Eukaryota</taxon>
        <taxon>Viridiplantae</taxon>
        <taxon>Streptophyta</taxon>
        <taxon>Embryophyta</taxon>
        <taxon>Tracheophyta</taxon>
        <taxon>Spermatophyta</taxon>
        <taxon>Magnoliopsida</taxon>
        <taxon>eudicotyledons</taxon>
        <taxon>Gunneridae</taxon>
        <taxon>Pentapetalae</taxon>
        <taxon>asterids</taxon>
        <taxon>lamiids</taxon>
        <taxon>Gentianales</taxon>
        <taxon>Apocynaceae</taxon>
        <taxon>Rauvolfioideae</taxon>
        <taxon>Vinceae</taxon>
        <taxon>Catharanthinae</taxon>
        <taxon>Catharanthus</taxon>
    </lineage>
</organism>
<dbReference type="EMBL" id="CM044705">
    <property type="protein sequence ID" value="KAI5664945.1"/>
    <property type="molecule type" value="Genomic_DNA"/>
</dbReference>
<comment type="caution">
    <text evidence="1">The sequence shown here is derived from an EMBL/GenBank/DDBJ whole genome shotgun (WGS) entry which is preliminary data.</text>
</comment>